<comment type="caution">
    <text evidence="3">The sequence shown here is derived from an EMBL/GenBank/DDBJ whole genome shotgun (WGS) entry which is preliminary data.</text>
</comment>
<feature type="transmembrane region" description="Helical" evidence="2">
    <location>
        <begin position="953"/>
        <end position="975"/>
    </location>
</feature>
<feature type="compositionally biased region" description="Basic and acidic residues" evidence="1">
    <location>
        <begin position="139"/>
        <end position="151"/>
    </location>
</feature>
<protein>
    <submittedName>
        <fullName evidence="3">Uncharacterized protein</fullName>
    </submittedName>
</protein>
<feature type="transmembrane region" description="Helical" evidence="2">
    <location>
        <begin position="2132"/>
        <end position="2150"/>
    </location>
</feature>
<dbReference type="Proteomes" id="UP000654075">
    <property type="component" value="Unassembled WGS sequence"/>
</dbReference>
<feature type="transmembrane region" description="Helical" evidence="2">
    <location>
        <begin position="2100"/>
        <end position="2120"/>
    </location>
</feature>
<feature type="transmembrane region" description="Helical" evidence="2">
    <location>
        <begin position="916"/>
        <end position="933"/>
    </location>
</feature>
<dbReference type="EMBL" id="CAJNNV010025422">
    <property type="protein sequence ID" value="CAE8614426.1"/>
    <property type="molecule type" value="Genomic_DNA"/>
</dbReference>
<feature type="region of interest" description="Disordered" evidence="1">
    <location>
        <begin position="1925"/>
        <end position="1949"/>
    </location>
</feature>
<evidence type="ECO:0000256" key="1">
    <source>
        <dbReference type="SAM" id="MobiDB-lite"/>
    </source>
</evidence>
<gene>
    <name evidence="3" type="ORF">PGLA1383_LOCUS32154</name>
</gene>
<reference evidence="3" key="1">
    <citation type="submission" date="2021-02" db="EMBL/GenBank/DDBJ databases">
        <authorList>
            <person name="Dougan E. K."/>
            <person name="Rhodes N."/>
            <person name="Thang M."/>
            <person name="Chan C."/>
        </authorList>
    </citation>
    <scope>NUCLEOTIDE SEQUENCE</scope>
</reference>
<feature type="transmembrane region" description="Helical" evidence="2">
    <location>
        <begin position="1203"/>
        <end position="1223"/>
    </location>
</feature>
<feature type="region of interest" description="Disordered" evidence="1">
    <location>
        <begin position="1028"/>
        <end position="1052"/>
    </location>
</feature>
<feature type="region of interest" description="Disordered" evidence="1">
    <location>
        <begin position="1459"/>
        <end position="1478"/>
    </location>
</feature>
<organism evidence="3 4">
    <name type="scientific">Polarella glacialis</name>
    <name type="common">Dinoflagellate</name>
    <dbReference type="NCBI Taxonomy" id="89957"/>
    <lineage>
        <taxon>Eukaryota</taxon>
        <taxon>Sar</taxon>
        <taxon>Alveolata</taxon>
        <taxon>Dinophyceae</taxon>
        <taxon>Suessiales</taxon>
        <taxon>Suessiaceae</taxon>
        <taxon>Polarella</taxon>
    </lineage>
</organism>
<accession>A0A813FPK2</accession>
<feature type="transmembrane region" description="Helical" evidence="2">
    <location>
        <begin position="1158"/>
        <end position="1191"/>
    </location>
</feature>
<feature type="region of interest" description="Disordered" evidence="1">
    <location>
        <begin position="173"/>
        <end position="194"/>
    </location>
</feature>
<keyword evidence="4" id="KW-1185">Reference proteome</keyword>
<proteinExistence type="predicted"/>
<sequence>MFREDVSDLAAVAVSKLKIYCPVLTMGLGYVLTIFVEARSGLKFPAPPTFASGMYLQSCGVAFAFMTLAVWLCFHAAMRAQVAMVHLRTRSVRLPVPTQRQLDSARKFLSTYEEQGVYDMFRLPFAMPNGGNSPDVSDGEEKPSKEADKAGYSKGGLPGVAAKMKGKVKDLKKATGGSKKELAHSARIPGSTSGAPSWIQKEFEAREHNPKSSPSANGLEAPCEPYAHFELMREAQKDYWCAEAYTRVCFLFGYIHLIQSFAYWLTIHCIAELAMVWCAFVCAIALTAGVWIMFRLDVLPEHGGCLPLELAGPIVCAISLAMAYTHDHNPATIDISRAVAILIILMQIGFTFRMYTVAKPSWNVADHTAKESGGRLFNQSAACDRPAWLPSAFQHVSYLVGPPKTPEQLAKEKEDREGGGIREDPLMKVDMTPWWYVRAVILFTLLGWVILLTGRIVECVMGERMLVSNPGAPPWSRAGQWAGWESGPITSKHYAHVTPMRGHFGWQQGWGPQGRQEIWASDMFGFHPEADAHWHEDHGPEPLEGAAGQGKNTWAANVIKYGERHEESEEEYGDPVAPVNHNFNQNGGHRRLRDVVSGEVRPVVPAAVQWPAMLEPNFLACSAKDGQVAAVTTSGFGAIVPEVATSGRGAGAALSFTLEGLLELGMARGVSWGASGSMLIATGSGAVAFCPAVDAASGKSRCSPMPVPKLPYPSDVASPAAAVIESVLGEPLRAAVAAAGGRVQLHELMVNGMDHEWRMSSEVLLPLTAEGQSETPEIVSISVNNGELLVTTADGSTFQWQMRDGKTISAAHREAPAAGPRRTWRSACSLSTGKVMRLASNWRRSVAGPTAMAMAGGVAKEAGVFGFGYNRVNYKFDQGQRWARFIAGRQQEVKRAGMFREDVSDLAAVAVSKLKIYCPILTMGLGYCLTIFVEARSGLKFPAPPTFASGMYLQSLGVSFAFMTLAIWLCFHAAMRAQVAMVHLRTRKVRLPVPTQRQLDSARKFLSTYEEQGVYDMFRLPFVMPNGGNSPDVSDGEEKPSKEADKAGYSKGGLPGVAAKMKGKVKDLKKATGGLKKELAHSARIPGSTSGAPSWIQKEFEAREHNPKSSPSANGLEAPCEPYEHFEMMREAQKDYWCAEAYTRVCFLFGYVHLIQSFAYWLTIHCIAELAMVWCAFVCAIALTAGVWIMFRLDVLPEHGGCLPMELAGPIVCAISLAMAYTHDHNPATIDISRAVAILIILMQIGFTFRMYTVAKPSWNVADHTAKESGGRLFNQSAACDRPTWLPWAFQHVSYLVGPPKTPEQLAKEKEDREGGGIREDPLMKVDMTPWWYVRAVILFTLLGWVILLTGRIVECVMGERMLVSNPGAPPWSRAGQWAGWESGPITSKHYAHVTPMRGHFGWQQGWGPQGRQASDMFGFHPEADAHWHEDFGPEPLEGAAGHGKNSWAANVIKYGERHEESDEHYGEPVKHSFDENGGHRRLRDVVSGEVRPVVPAAVQWPAMLEPDFLACSAKDGTVAAVTANGFGAMVPEVATSGRGAGAASSFTLEGLLELGMVRGVSWGASGSMLIATDSGAVALCPAVDAASGKSRCSPMPVPKLPYPSDVASPVAAVIESVLGEPLRAAVAAAGGRVQLHELTGDGMDHEWRMSSEVLLPLTAEGQSETPEIVSISVNSGELLVTTADGSTFRWQMRDGKTISAAHREAPAAGPRRNWRSACSLSTGKVMRLASNWRRSVAGPTEWHHESKMAMAGGVAKEAGVFGFGYNRVNYKFDQGQRWARFIAGRQQEVKRAGMFREDVSDLAAVAVSKLKIYCPILTMGLGYCLTIFVEARSGLKFPAPPTFASGMYLQNLGVAFAFMTLAIWLCFHAAMRAQVAMVHLRTRKVRLPVPTQRQLDSARKFLSTYEEQGVYDMFRLPFVMPNGGNSPDVSDGEEKPSKEADKAGYSKGGLPGVAAKMKGKVKDLKKATGGLKKELAHSARIPGSTSGAPSWIQKEFEAREHNPKSSPSANGLEAPCEPYEHFEMMREAQKDYWCAEAYTRVCFLFGYIHLIQSFAYWLTIHCIAELAMVWCAFVCAIALTAGVWIMFRLDVLPEHGGCLPVEMAGPIVCAISLAMAYTHDHNPATIDISRAVAILVIIMQIGFTFRMYTVAKPSFNAPDHTAKESGGRLFNQSAACDLPAWLPAAFQHVSYLVGPPKTPEQLAKEKEQREGGAIRDDPMMNVDMTPWWYVRTVILFTLLGWVILLTGRIVECVMGERMLVSNPGAPPWSRAGQWAGWESGPITSKHYAHVTPMRGHFGWQQGWGPQGRQEIWASDMFGFHPEADMHWSEDVGPEPLEGAAGRGKNTWAVGVIKYDERHEDDEDVNPEDVFDYDHSFDQNGGHRRLRDVVFGEVRPVVPVAVQWPAMLEPDFLACSAKDGQVAAVTLAGFGAMVPEVATSGRGAGAASSFTLEGLLELGMARGVSWGASGSMLIATGSGAVAFCPAVDAASGKSRCSPMPVPKLPYPSDVAYPVAAVIESVLAEPLRAAVAAAGGRVQLHELTGDGMDHEWRLSSEVLLPLTAEGQSETPEIVSISVNNGELLVTTADGSAFQWQMRDGKTISEAHREAPAAGPRRTWRSACSLSTGKVMRLASNWRRSE</sequence>
<keyword evidence="2" id="KW-0812">Transmembrane</keyword>
<feature type="transmembrane region" description="Helical" evidence="2">
    <location>
        <begin position="20"/>
        <end position="42"/>
    </location>
</feature>
<feature type="transmembrane region" description="Helical" evidence="2">
    <location>
        <begin position="1332"/>
        <end position="1354"/>
    </location>
</feature>
<keyword evidence="2" id="KW-1133">Transmembrane helix</keyword>
<evidence type="ECO:0000313" key="4">
    <source>
        <dbReference type="Proteomes" id="UP000654075"/>
    </source>
</evidence>
<feature type="transmembrane region" description="Helical" evidence="2">
    <location>
        <begin position="435"/>
        <end position="457"/>
    </location>
</feature>
<feature type="transmembrane region" description="Helical" evidence="2">
    <location>
        <begin position="2229"/>
        <end position="2251"/>
    </location>
</feature>
<feature type="transmembrane region" description="Helical" evidence="2">
    <location>
        <begin position="54"/>
        <end position="74"/>
    </location>
</feature>
<feature type="compositionally biased region" description="Basic and acidic residues" evidence="1">
    <location>
        <begin position="173"/>
        <end position="184"/>
    </location>
</feature>
<feature type="transmembrane region" description="Helical" evidence="2">
    <location>
        <begin position="261"/>
        <end position="294"/>
    </location>
</feature>
<feature type="transmembrane region" description="Helical" evidence="2">
    <location>
        <begin position="1235"/>
        <end position="1253"/>
    </location>
</feature>
<feature type="non-terminal residue" evidence="3">
    <location>
        <position position="1"/>
    </location>
</feature>
<feature type="compositionally biased region" description="Basic and acidic residues" evidence="1">
    <location>
        <begin position="1036"/>
        <end position="1048"/>
    </location>
</feature>
<feature type="transmembrane region" description="Helical" evidence="2">
    <location>
        <begin position="338"/>
        <end position="356"/>
    </location>
</feature>
<name>A0A813FPK2_POLGL</name>
<feature type="transmembrane region" description="Helical" evidence="2">
    <location>
        <begin position="1850"/>
        <end position="1872"/>
    </location>
</feature>
<feature type="compositionally biased region" description="Basic and acidic residues" evidence="1">
    <location>
        <begin position="1933"/>
        <end position="1945"/>
    </location>
</feature>
<feature type="transmembrane region" description="Helical" evidence="2">
    <location>
        <begin position="2055"/>
        <end position="2088"/>
    </location>
</feature>
<evidence type="ECO:0000313" key="3">
    <source>
        <dbReference type="EMBL" id="CAE8614426.1"/>
    </source>
</evidence>
<feature type="region of interest" description="Disordered" evidence="1">
    <location>
        <begin position="129"/>
        <end position="156"/>
    </location>
</feature>
<evidence type="ECO:0000256" key="2">
    <source>
        <dbReference type="SAM" id="Phobius"/>
    </source>
</evidence>
<keyword evidence="2" id="KW-0472">Membrane</keyword>
<feature type="transmembrane region" description="Helical" evidence="2">
    <location>
        <begin position="306"/>
        <end position="326"/>
    </location>
</feature>